<dbReference type="RefSeq" id="WP_235322003.1">
    <property type="nucleotide sequence ID" value="NZ_JAFBIT010000001.1"/>
</dbReference>
<comment type="caution">
    <text evidence="2">The sequence shown here is derived from an EMBL/GenBank/DDBJ whole genome shotgun (WGS) entry which is preliminary data.</text>
</comment>
<reference evidence="2 3" key="1">
    <citation type="submission" date="2020-12" db="EMBL/GenBank/DDBJ databases">
        <title>Whole genome sequences of gut porcine anaerobes.</title>
        <authorList>
            <person name="Kubasova T."/>
            <person name="Jahodarova E."/>
            <person name="Rychlik I."/>
        </authorList>
    </citation>
    <scope>NUCLEOTIDE SEQUENCE [LARGE SCALE GENOMIC DNA]</scope>
    <source>
        <strain evidence="2 3">An867</strain>
    </source>
</reference>
<dbReference type="InterPro" id="IPR003148">
    <property type="entry name" value="RCK_N"/>
</dbReference>
<organism evidence="2 3">
    <name type="scientific">Anaeromassilibacillus senegalensis</name>
    <dbReference type="NCBI Taxonomy" id="1673717"/>
    <lineage>
        <taxon>Bacteria</taxon>
        <taxon>Bacillati</taxon>
        <taxon>Bacillota</taxon>
        <taxon>Clostridia</taxon>
        <taxon>Eubacteriales</taxon>
        <taxon>Acutalibacteraceae</taxon>
        <taxon>Anaeromassilibacillus</taxon>
    </lineage>
</organism>
<proteinExistence type="predicted"/>
<dbReference type="EMBL" id="JAFBIT010000001">
    <property type="protein sequence ID" value="MCF2651057.1"/>
    <property type="molecule type" value="Genomic_DNA"/>
</dbReference>
<dbReference type="PROSITE" id="PS51201">
    <property type="entry name" value="RCK_N"/>
    <property type="match status" value="1"/>
</dbReference>
<dbReference type="InterPro" id="IPR050721">
    <property type="entry name" value="Trk_Ktr_HKT_K-transport"/>
</dbReference>
<keyword evidence="3" id="KW-1185">Reference proteome</keyword>
<feature type="domain" description="RCK N-terminal" evidence="1">
    <location>
        <begin position="1"/>
        <end position="127"/>
    </location>
</feature>
<dbReference type="Pfam" id="PF02254">
    <property type="entry name" value="TrkA_N"/>
    <property type="match status" value="1"/>
</dbReference>
<accession>A0ABS9CJR1</accession>
<sequence>MNVLVIGCGMLGRKIAQTLDRMGWDVSAMDARESELELLSENFGGVTFRGYPMDLRDLRQAGIESCDAVAVTTADDNLNIAVAQIARDYFGISNVVARVSDPARESIFENLGLRTVCPTNLAGDTIVNVLTGERASARLEFGLHTVSFLVRPAEKHQLGKMLWELHGYAGEEIFGVIRENGTFLLRSTEEIRPQAGDSIVYAKKVD</sequence>
<evidence type="ECO:0000259" key="1">
    <source>
        <dbReference type="PROSITE" id="PS51201"/>
    </source>
</evidence>
<evidence type="ECO:0000313" key="2">
    <source>
        <dbReference type="EMBL" id="MCF2651057.1"/>
    </source>
</evidence>
<name>A0ABS9CJR1_9FIRM</name>
<dbReference type="InterPro" id="IPR036291">
    <property type="entry name" value="NAD(P)-bd_dom_sf"/>
</dbReference>
<dbReference type="Proteomes" id="UP001299220">
    <property type="component" value="Unassembled WGS sequence"/>
</dbReference>
<dbReference type="Gene3D" id="3.40.50.720">
    <property type="entry name" value="NAD(P)-binding Rossmann-like Domain"/>
    <property type="match status" value="1"/>
</dbReference>
<gene>
    <name evidence="2" type="ORF">JQM67_00335</name>
</gene>
<protein>
    <submittedName>
        <fullName evidence="2">TrkA family potassium uptake protein</fullName>
    </submittedName>
</protein>
<evidence type="ECO:0000313" key="3">
    <source>
        <dbReference type="Proteomes" id="UP001299220"/>
    </source>
</evidence>
<dbReference type="PANTHER" id="PTHR43833">
    <property type="entry name" value="POTASSIUM CHANNEL PROTEIN 2-RELATED-RELATED"/>
    <property type="match status" value="1"/>
</dbReference>
<dbReference type="SUPFAM" id="SSF51735">
    <property type="entry name" value="NAD(P)-binding Rossmann-fold domains"/>
    <property type="match status" value="1"/>
</dbReference>